<evidence type="ECO:0000256" key="1">
    <source>
        <dbReference type="ARBA" id="ARBA00007980"/>
    </source>
</evidence>
<dbReference type="GO" id="GO:0070476">
    <property type="term" value="P:rRNA (guanine-N7)-methylation"/>
    <property type="evidence" value="ECO:0007669"/>
    <property type="project" value="TreeGrafter"/>
</dbReference>
<dbReference type="Gene3D" id="2.20.25.10">
    <property type="match status" value="1"/>
</dbReference>
<dbReference type="SUPFAM" id="SSF158997">
    <property type="entry name" value="Trm112p-like"/>
    <property type="match status" value="1"/>
</dbReference>
<dbReference type="AlphaFoldDB" id="A0A6A4YYJ8"/>
<dbReference type="PANTHER" id="PTHR12773:SF0">
    <property type="entry name" value="MULTIFUNCTIONAL METHYLTRANSFERASE SUBUNIT TRM112-LIKE PROTEIN"/>
    <property type="match status" value="1"/>
</dbReference>
<gene>
    <name evidence="2" type="ORF">AaE_014780</name>
</gene>
<dbReference type="PANTHER" id="PTHR12773">
    <property type="entry name" value="UPF0315 PROTEIN-RELATED"/>
    <property type="match status" value="1"/>
</dbReference>
<dbReference type="CDD" id="cd21089">
    <property type="entry name" value="Trm112-like"/>
    <property type="match status" value="1"/>
</dbReference>
<protein>
    <recommendedName>
        <fullName evidence="4">Multifunctional methyltransferase subunit TRM112-like protein</fullName>
    </recommendedName>
</protein>
<dbReference type="InterPro" id="IPR005651">
    <property type="entry name" value="Trm112-like"/>
</dbReference>
<comment type="similarity">
    <text evidence="1">Belongs to the TRM112 family.</text>
</comment>
<evidence type="ECO:0008006" key="4">
    <source>
        <dbReference type="Google" id="ProtNLM"/>
    </source>
</evidence>
<dbReference type="GO" id="GO:0046982">
    <property type="term" value="F:protein heterodimerization activity"/>
    <property type="evidence" value="ECO:0007669"/>
    <property type="project" value="InterPro"/>
</dbReference>
<reference evidence="2 3" key="1">
    <citation type="submission" date="2019-06" db="EMBL/GenBank/DDBJ databases">
        <title>Genomics analysis of Aphanomyces spp. identifies a new class of oomycete effector associated with host adaptation.</title>
        <authorList>
            <person name="Gaulin E."/>
        </authorList>
    </citation>
    <scope>NUCLEOTIDE SEQUENCE [LARGE SCALE GENOMIC DNA]</scope>
    <source>
        <strain evidence="2 3">E</strain>
    </source>
</reference>
<dbReference type="Pfam" id="PF03966">
    <property type="entry name" value="Trm112p"/>
    <property type="match status" value="1"/>
</dbReference>
<evidence type="ECO:0000313" key="2">
    <source>
        <dbReference type="EMBL" id="KAF0704747.1"/>
    </source>
</evidence>
<name>A0A6A4YYJ8_APHAT</name>
<sequence>MRLLTHNMLVCNIKACVATARQGENALPLNYPLKIQVDNESGIDITDTNYSKDFVLHILKSIDWTGLVQTVAQLNHPELPQLPQELPVDVAAREDILRAVHHIIFDTTIIEGELVCNNCGRSYPIKNGIPNMLLEEDEILDANPRADVIASLLHSHLNHGTTPSLTCRLCVAPVPKHMTK</sequence>
<comment type="caution">
    <text evidence="2">The sequence shown here is derived from an EMBL/GenBank/DDBJ whole genome shotgun (WGS) entry which is preliminary data.</text>
</comment>
<dbReference type="InterPro" id="IPR039127">
    <property type="entry name" value="Trm112"/>
</dbReference>
<evidence type="ECO:0000313" key="3">
    <source>
        <dbReference type="Proteomes" id="UP000469452"/>
    </source>
</evidence>
<organism evidence="2 3">
    <name type="scientific">Aphanomyces astaci</name>
    <name type="common">Crayfish plague agent</name>
    <dbReference type="NCBI Taxonomy" id="112090"/>
    <lineage>
        <taxon>Eukaryota</taxon>
        <taxon>Sar</taxon>
        <taxon>Stramenopiles</taxon>
        <taxon>Oomycota</taxon>
        <taxon>Saprolegniomycetes</taxon>
        <taxon>Saprolegniales</taxon>
        <taxon>Verrucalvaceae</taxon>
        <taxon>Aphanomyces</taxon>
    </lineage>
</organism>
<dbReference type="GO" id="GO:0030488">
    <property type="term" value="P:tRNA methylation"/>
    <property type="evidence" value="ECO:0007669"/>
    <property type="project" value="TreeGrafter"/>
</dbReference>
<dbReference type="EMBL" id="VJMI01020337">
    <property type="protein sequence ID" value="KAF0704747.1"/>
    <property type="molecule type" value="Genomic_DNA"/>
</dbReference>
<dbReference type="Proteomes" id="UP000469452">
    <property type="component" value="Unassembled WGS sequence"/>
</dbReference>
<proteinExistence type="inferred from homology"/>
<dbReference type="VEuPathDB" id="FungiDB:H257_12185"/>
<accession>A0A6A4YYJ8</accession>